<evidence type="ECO:0000256" key="1">
    <source>
        <dbReference type="PROSITE-ProRule" id="PRU00235"/>
    </source>
</evidence>
<evidence type="ECO:0000313" key="3">
    <source>
        <dbReference type="EMBL" id="KAK0548285.1"/>
    </source>
</evidence>
<dbReference type="PANTHER" id="PTHR45982:SF1">
    <property type="entry name" value="REGULATOR OF CHROMOSOME CONDENSATION"/>
    <property type="match status" value="1"/>
</dbReference>
<dbReference type="AlphaFoldDB" id="A0AAN6JSQ1"/>
<dbReference type="InterPro" id="IPR000408">
    <property type="entry name" value="Reg_chr_condens"/>
</dbReference>
<feature type="repeat" description="RCC1" evidence="1">
    <location>
        <begin position="323"/>
        <end position="381"/>
    </location>
</feature>
<dbReference type="PANTHER" id="PTHR45982">
    <property type="entry name" value="REGULATOR OF CHROMOSOME CONDENSATION"/>
    <property type="match status" value="1"/>
</dbReference>
<dbReference type="PROSITE" id="PS50012">
    <property type="entry name" value="RCC1_3"/>
    <property type="match status" value="2"/>
</dbReference>
<keyword evidence="4" id="KW-1185">Reference proteome</keyword>
<feature type="repeat" description="RCC1" evidence="1">
    <location>
        <begin position="256"/>
        <end position="322"/>
    </location>
</feature>
<accession>A0AAN6JSQ1</accession>
<dbReference type="Pfam" id="PF13540">
    <property type="entry name" value="RCC1_2"/>
    <property type="match status" value="1"/>
</dbReference>
<reference evidence="3" key="1">
    <citation type="journal article" date="2023" name="PhytoFront">
        <title>Draft Genome Resources of Seven Strains of Tilletia horrida, Causal Agent of Kernel Smut of Rice.</title>
        <authorList>
            <person name="Khanal S."/>
            <person name="Antony Babu S."/>
            <person name="Zhou X.G."/>
        </authorList>
    </citation>
    <scope>NUCLEOTIDE SEQUENCE</scope>
    <source>
        <strain evidence="3">TX6</strain>
    </source>
</reference>
<sequence length="449" mass="49291">MHGFGSNVFGQLNPWQEGPDQNYWNRPQQVPVPQQIASKNSKWKPRALNWSQSIFELEPENEADAGSRTGAEYLLFGLRPCSGHEEGGEDPDEDPIAGCFHLRLGEEGTIRSFLGADHCEAIVDAQGRARVATSLSWARIKRRDSARAGTPVEQMERSSASPRGSLFRKWKMAASDDLGKVMAVEEETEAVFFFPSIDAFVQDKGGKPYSFVETEEESTQAQTQDDTRRCIRQICAGASHFLILLDGSSSRQTSDHQLWGWGDDRFGQLQRTEPSRLKRSVDTDQKLILRPIRFFSQRSEGFPEALVQIAAGARHCAAVSESGAVYTWGANDQGQLGVPPASSASGVNLVELDDEGEESEAGVNMVSAGCGTRHTVLGAKDGSVWMTGAVTLLTSTRSQTMKQMRRPGPSPQKAMRTAKNFTWSPHQMRGTARGASDASLLWEAVGQHM</sequence>
<name>A0AAN6JSQ1_9BASI</name>
<dbReference type="EMBL" id="JAPDMZ010000139">
    <property type="protein sequence ID" value="KAK0548285.1"/>
    <property type="molecule type" value="Genomic_DNA"/>
</dbReference>
<dbReference type="Proteomes" id="UP001176517">
    <property type="component" value="Unassembled WGS sequence"/>
</dbReference>
<evidence type="ECO:0000256" key="2">
    <source>
        <dbReference type="SAM" id="MobiDB-lite"/>
    </source>
</evidence>
<proteinExistence type="predicted"/>
<dbReference type="InterPro" id="IPR051553">
    <property type="entry name" value="Ran_GTPase-activating"/>
</dbReference>
<protein>
    <submittedName>
        <fullName evidence="3">Uncharacterized protein</fullName>
    </submittedName>
</protein>
<dbReference type="SUPFAM" id="SSF50985">
    <property type="entry name" value="RCC1/BLIP-II"/>
    <property type="match status" value="1"/>
</dbReference>
<gene>
    <name evidence="3" type="ORF">OC846_004534</name>
</gene>
<evidence type="ECO:0000313" key="4">
    <source>
        <dbReference type="Proteomes" id="UP001176517"/>
    </source>
</evidence>
<feature type="region of interest" description="Disordered" evidence="2">
    <location>
        <begin position="1"/>
        <end position="27"/>
    </location>
</feature>
<comment type="caution">
    <text evidence="3">The sequence shown here is derived from an EMBL/GenBank/DDBJ whole genome shotgun (WGS) entry which is preliminary data.</text>
</comment>
<dbReference type="InterPro" id="IPR009091">
    <property type="entry name" value="RCC1/BLIP-II"/>
</dbReference>
<dbReference type="Gene3D" id="2.130.10.30">
    <property type="entry name" value="Regulator of chromosome condensation 1/beta-lactamase-inhibitor protein II"/>
    <property type="match status" value="1"/>
</dbReference>
<organism evidence="3 4">
    <name type="scientific">Tilletia horrida</name>
    <dbReference type="NCBI Taxonomy" id="155126"/>
    <lineage>
        <taxon>Eukaryota</taxon>
        <taxon>Fungi</taxon>
        <taxon>Dikarya</taxon>
        <taxon>Basidiomycota</taxon>
        <taxon>Ustilaginomycotina</taxon>
        <taxon>Exobasidiomycetes</taxon>
        <taxon>Tilletiales</taxon>
        <taxon>Tilletiaceae</taxon>
        <taxon>Tilletia</taxon>
    </lineage>
</organism>